<dbReference type="Gene3D" id="1.10.287.110">
    <property type="entry name" value="DnaJ domain"/>
    <property type="match status" value="1"/>
</dbReference>
<name>A0ABV6RR35_9GAMM</name>
<sequence length="355" mass="37629">MPTHYETLKVASDAPAEVIRAAYRALSQRYHPDRNAGDAGAVRTMQALNEAYALLSDPEQRRRYDEAIAAQRRSTARMEPRGATMAVPPTLARAAREYRRHAPAGAAAPPPRRARRAAIILLLVAPPAIGIGVGVWMSSHRSVSEGAVPWVAEPAAEWRMRALDAPTVAAAAAPSSPAPTAREEPAPEPAGAPATAPLALAPAPAAAPAAPARLSPHGVPLPIVADPNGRAWPFEAGYVPGMRQDFTDGLASVNVNNLASPAPAFVKLVALDAGAQPVRHVYIPPMDAFAIEGVRAGRYELRFQNLVTGELSRSDAFELRQHQGRYGARFSQVEVTLSRLPGGSLGTYPLAAEDF</sequence>
<dbReference type="InterPro" id="IPR001623">
    <property type="entry name" value="DnaJ_domain"/>
</dbReference>
<evidence type="ECO:0000256" key="3">
    <source>
        <dbReference type="SAM" id="Phobius"/>
    </source>
</evidence>
<evidence type="ECO:0000313" key="6">
    <source>
        <dbReference type="Proteomes" id="UP001589896"/>
    </source>
</evidence>
<dbReference type="Pfam" id="PF00226">
    <property type="entry name" value="DnaJ"/>
    <property type="match status" value="1"/>
</dbReference>
<protein>
    <submittedName>
        <fullName evidence="5">J domain-containing protein</fullName>
    </submittedName>
</protein>
<evidence type="ECO:0000313" key="5">
    <source>
        <dbReference type="EMBL" id="MFC0679435.1"/>
    </source>
</evidence>
<dbReference type="Proteomes" id="UP001589896">
    <property type="component" value="Unassembled WGS sequence"/>
</dbReference>
<evidence type="ECO:0000259" key="4">
    <source>
        <dbReference type="PROSITE" id="PS50076"/>
    </source>
</evidence>
<feature type="transmembrane region" description="Helical" evidence="3">
    <location>
        <begin position="117"/>
        <end position="137"/>
    </location>
</feature>
<comment type="caution">
    <text evidence="5">The sequence shown here is derived from an EMBL/GenBank/DDBJ whole genome shotgun (WGS) entry which is preliminary data.</text>
</comment>
<dbReference type="InterPro" id="IPR036869">
    <property type="entry name" value="J_dom_sf"/>
</dbReference>
<organism evidence="5 6">
    <name type="scientific">Lysobacter korlensis</name>
    <dbReference type="NCBI Taxonomy" id="553636"/>
    <lineage>
        <taxon>Bacteria</taxon>
        <taxon>Pseudomonadati</taxon>
        <taxon>Pseudomonadota</taxon>
        <taxon>Gammaproteobacteria</taxon>
        <taxon>Lysobacterales</taxon>
        <taxon>Lysobacteraceae</taxon>
        <taxon>Lysobacter</taxon>
    </lineage>
</organism>
<dbReference type="InterPro" id="IPR052763">
    <property type="entry name" value="DnaJ_C4"/>
</dbReference>
<keyword evidence="3" id="KW-0812">Transmembrane</keyword>
<keyword evidence="3" id="KW-1133">Transmembrane helix</keyword>
<feature type="domain" description="J" evidence="4">
    <location>
        <begin position="3"/>
        <end position="68"/>
    </location>
</feature>
<reference evidence="5 6" key="1">
    <citation type="submission" date="2024-09" db="EMBL/GenBank/DDBJ databases">
        <authorList>
            <person name="Sun Q."/>
            <person name="Mori K."/>
        </authorList>
    </citation>
    <scope>NUCLEOTIDE SEQUENCE [LARGE SCALE GENOMIC DNA]</scope>
    <source>
        <strain evidence="5 6">KCTC 23076</strain>
    </source>
</reference>
<gene>
    <name evidence="5" type="ORF">ACFFGH_16485</name>
</gene>
<feature type="compositionally biased region" description="Low complexity" evidence="2">
    <location>
        <begin position="169"/>
        <end position="180"/>
    </location>
</feature>
<dbReference type="PANTHER" id="PTHR44825">
    <property type="match status" value="1"/>
</dbReference>
<evidence type="ECO:0000256" key="1">
    <source>
        <dbReference type="ARBA" id="ARBA00023186"/>
    </source>
</evidence>
<dbReference type="CDD" id="cd06257">
    <property type="entry name" value="DnaJ"/>
    <property type="match status" value="1"/>
</dbReference>
<evidence type="ECO:0000256" key="2">
    <source>
        <dbReference type="SAM" id="MobiDB-lite"/>
    </source>
</evidence>
<accession>A0ABV6RR35</accession>
<dbReference type="SMART" id="SM00271">
    <property type="entry name" value="DnaJ"/>
    <property type="match status" value="1"/>
</dbReference>
<dbReference type="EMBL" id="JBHLTG010000003">
    <property type="protein sequence ID" value="MFC0679435.1"/>
    <property type="molecule type" value="Genomic_DNA"/>
</dbReference>
<proteinExistence type="predicted"/>
<dbReference type="SUPFAM" id="SSF46565">
    <property type="entry name" value="Chaperone J-domain"/>
    <property type="match status" value="1"/>
</dbReference>
<keyword evidence="3" id="KW-0472">Membrane</keyword>
<keyword evidence="6" id="KW-1185">Reference proteome</keyword>
<keyword evidence="1" id="KW-0143">Chaperone</keyword>
<feature type="region of interest" description="Disordered" evidence="2">
    <location>
        <begin position="169"/>
        <end position="196"/>
    </location>
</feature>
<dbReference type="PROSITE" id="PS50076">
    <property type="entry name" value="DNAJ_2"/>
    <property type="match status" value="1"/>
</dbReference>
<dbReference type="PANTHER" id="PTHR44825:SF1">
    <property type="entry name" value="DNAJ HOMOLOG SUBFAMILY C MEMBER 4"/>
    <property type="match status" value="1"/>
</dbReference>
<dbReference type="RefSeq" id="WP_386670174.1">
    <property type="nucleotide sequence ID" value="NZ_JBHLTG010000003.1"/>
</dbReference>
<dbReference type="PRINTS" id="PR00625">
    <property type="entry name" value="JDOMAIN"/>
</dbReference>